<proteinExistence type="predicted"/>
<accession>A0A4U9UL09</accession>
<protein>
    <submittedName>
        <fullName evidence="1">Uncharacterized protein</fullName>
    </submittedName>
</protein>
<dbReference type="KEGG" id="stha:NCTC11429_01275"/>
<dbReference type="Proteomes" id="UP000308196">
    <property type="component" value="Chromosome"/>
</dbReference>
<evidence type="ECO:0000313" key="2">
    <source>
        <dbReference type="Proteomes" id="UP000308196"/>
    </source>
</evidence>
<sequence>MWQKIRSFSLLSGIIFLTAAVHAQLRFSVWSDNYFEVTSYLGKTTGDRFNVFQFDLNGTAVNERDWSLGVRLLGPIRTIAGGKNRSGNTFPPDKISLRWTADNNDPAFRLDGIGASRNPIVLQNSNEVLLIDRAKQPISSNGRYYVQYQLYSALTIAQGKYLDDYLSPDQYTYLKYRIPLLFTLYNGQGKIIGTQEINYEMQLPPRLTDGAMVDMEPDYSLEIAAEAANATLQFSTQKDYLQGVALQMPDAIRVHSVTDFELRVKALEPEIVRNGGGTLPLSILSLQLTPGGGLNKIKTNPKISLSAQEQMLLSAASADKKQVQSFNVGYWANLTPGQVSESKSGAYSVSLLYLLIPQ</sequence>
<reference evidence="1 2" key="1">
    <citation type="submission" date="2019-05" db="EMBL/GenBank/DDBJ databases">
        <authorList>
            <consortium name="Pathogen Informatics"/>
        </authorList>
    </citation>
    <scope>NUCLEOTIDE SEQUENCE [LARGE SCALE GENOMIC DNA]</scope>
    <source>
        <strain evidence="1 2">NCTC11429</strain>
    </source>
</reference>
<organism evidence="1 2">
    <name type="scientific">Sphingobacterium thalpophilum</name>
    <dbReference type="NCBI Taxonomy" id="259"/>
    <lineage>
        <taxon>Bacteria</taxon>
        <taxon>Pseudomonadati</taxon>
        <taxon>Bacteroidota</taxon>
        <taxon>Sphingobacteriia</taxon>
        <taxon>Sphingobacteriales</taxon>
        <taxon>Sphingobacteriaceae</taxon>
        <taxon>Sphingobacterium</taxon>
    </lineage>
</organism>
<dbReference type="GeneID" id="78462045"/>
<evidence type="ECO:0000313" key="1">
    <source>
        <dbReference type="EMBL" id="VTR34086.1"/>
    </source>
</evidence>
<name>A0A4U9UL09_9SPHI</name>
<dbReference type="RefSeq" id="WP_028069216.1">
    <property type="nucleotide sequence ID" value="NZ_LR590484.1"/>
</dbReference>
<gene>
    <name evidence="1" type="ORF">NCTC11429_01275</name>
</gene>
<dbReference type="EMBL" id="LR590484">
    <property type="protein sequence ID" value="VTR34086.1"/>
    <property type="molecule type" value="Genomic_DNA"/>
</dbReference>
<dbReference type="STRING" id="1123265.GCA_000686625_01712"/>
<dbReference type="AlphaFoldDB" id="A0A4U9UL09"/>